<dbReference type="KEGG" id="mel:Metbo_1902"/>
<dbReference type="GeneID" id="68611109"/>
<evidence type="ECO:0000256" key="1">
    <source>
        <dbReference type="SAM" id="Phobius"/>
    </source>
</evidence>
<dbReference type="STRING" id="877455.Metbo_1902"/>
<reference evidence="2 3" key="2">
    <citation type="journal article" date="2014" name="Int. J. Syst. Evol. Microbiol.">
        <title>Methanobacterium paludis sp. nov. and a novel strain of Methanobacterium lacus isolated from northern peatlands.</title>
        <authorList>
            <person name="Cadillo-Quiroz H."/>
            <person name="Brauer S.L."/>
            <person name="Goodson N."/>
            <person name="Yavitt J.B."/>
            <person name="Zinder S.H."/>
        </authorList>
    </citation>
    <scope>NUCLEOTIDE SEQUENCE [LARGE SCALE GENOMIC DNA]</scope>
    <source>
        <strain evidence="2 3">AL-21</strain>
    </source>
</reference>
<feature type="transmembrane region" description="Helical" evidence="1">
    <location>
        <begin position="78"/>
        <end position="99"/>
    </location>
</feature>
<name>F0TAQ0_METLA</name>
<keyword evidence="1" id="KW-0472">Membrane</keyword>
<gene>
    <name evidence="2" type="ordered locus">Metbo_1902</name>
</gene>
<evidence type="ECO:0000313" key="2">
    <source>
        <dbReference type="EMBL" id="ADZ10122.1"/>
    </source>
</evidence>
<dbReference type="AlphaFoldDB" id="F0TAQ0"/>
<evidence type="ECO:0000313" key="3">
    <source>
        <dbReference type="Proteomes" id="UP000007490"/>
    </source>
</evidence>
<dbReference type="EMBL" id="CP002551">
    <property type="protein sequence ID" value="ADZ10122.1"/>
    <property type="molecule type" value="Genomic_DNA"/>
</dbReference>
<dbReference type="Proteomes" id="UP000007490">
    <property type="component" value="Chromosome"/>
</dbReference>
<keyword evidence="1" id="KW-0812">Transmembrane</keyword>
<organism evidence="2 3">
    <name type="scientific">Methanobacterium lacus (strain AL-21)</name>
    <dbReference type="NCBI Taxonomy" id="877455"/>
    <lineage>
        <taxon>Archaea</taxon>
        <taxon>Methanobacteriati</taxon>
        <taxon>Methanobacteriota</taxon>
        <taxon>Methanomada group</taxon>
        <taxon>Methanobacteria</taxon>
        <taxon>Methanobacteriales</taxon>
        <taxon>Methanobacteriaceae</taxon>
        <taxon>Methanobacterium</taxon>
    </lineage>
</organism>
<dbReference type="RefSeq" id="WP_013645473.1">
    <property type="nucleotide sequence ID" value="NC_015216.1"/>
</dbReference>
<sequence length="136" mass="15346">MVTNEQIKLRLRNKRDGILSEGYLVCDNCGGFYELQPGEKIEDFNCNCDCGGTLKYFKQNPYPPNNITEQEPTSTLAYVGYVSIIFFALASIVIGIILYRRGGNDKQHGILILIISSVLVLPVLLISMLIIYRTYM</sequence>
<accession>F0TAQ0</accession>
<reference evidence="3" key="1">
    <citation type="submission" date="2011-02" db="EMBL/GenBank/DDBJ databases">
        <title>Complete sequence of Methanobacterium sp. AL-21.</title>
        <authorList>
            <consortium name="US DOE Joint Genome Institute"/>
            <person name="Lucas S."/>
            <person name="Copeland A."/>
            <person name="Lapidus A."/>
            <person name="Cheng J.-F."/>
            <person name="Goodwin L."/>
            <person name="Pitluck S."/>
            <person name="Chertkov O."/>
            <person name="Detter J.C."/>
            <person name="Han C."/>
            <person name="Tapia R."/>
            <person name="Land M."/>
            <person name="Hauser L."/>
            <person name="Kyrpides N."/>
            <person name="Ivanova N."/>
            <person name="Mikhailova N."/>
            <person name="Pagani I."/>
            <person name="Cadillo-Quiroz H."/>
            <person name="Imachi H."/>
            <person name="Zinder S."/>
            <person name="Liu W."/>
            <person name="Woyke T."/>
        </authorList>
    </citation>
    <scope>NUCLEOTIDE SEQUENCE [LARGE SCALE GENOMIC DNA]</scope>
    <source>
        <strain evidence="3">AL-21</strain>
    </source>
</reference>
<keyword evidence="1" id="KW-1133">Transmembrane helix</keyword>
<keyword evidence="3" id="KW-1185">Reference proteome</keyword>
<protein>
    <submittedName>
        <fullName evidence="2">Uncharacterized protein</fullName>
    </submittedName>
</protein>
<feature type="transmembrane region" description="Helical" evidence="1">
    <location>
        <begin position="111"/>
        <end position="132"/>
    </location>
</feature>
<dbReference type="HOGENOM" id="CLU_1870751_0_0_2"/>
<proteinExistence type="predicted"/>
<dbReference type="eggNOG" id="arCOG10883">
    <property type="taxonomic scope" value="Archaea"/>
</dbReference>